<feature type="signal peptide" evidence="3">
    <location>
        <begin position="1"/>
        <end position="19"/>
    </location>
</feature>
<name>A0ABR1FPW3_AURAN</name>
<feature type="chain" id="PRO_5045082739" description="AAA+ ATPase domain-containing protein" evidence="3">
    <location>
        <begin position="20"/>
        <end position="411"/>
    </location>
</feature>
<comment type="similarity">
    <text evidence="1">Belongs to the ClpA/ClpB family. Torsin subfamily.</text>
</comment>
<evidence type="ECO:0000313" key="4">
    <source>
        <dbReference type="EMBL" id="KAK7235292.1"/>
    </source>
</evidence>
<organism evidence="4 5">
    <name type="scientific">Aureococcus anophagefferens</name>
    <name type="common">Harmful bloom alga</name>
    <dbReference type="NCBI Taxonomy" id="44056"/>
    <lineage>
        <taxon>Eukaryota</taxon>
        <taxon>Sar</taxon>
        <taxon>Stramenopiles</taxon>
        <taxon>Ochrophyta</taxon>
        <taxon>Pelagophyceae</taxon>
        <taxon>Pelagomonadales</taxon>
        <taxon>Pelagomonadaceae</taxon>
        <taxon>Aureococcus</taxon>
    </lineage>
</organism>
<dbReference type="EMBL" id="JBBJCI010000293">
    <property type="protein sequence ID" value="KAK7235292.1"/>
    <property type="molecule type" value="Genomic_DNA"/>
</dbReference>
<dbReference type="SUPFAM" id="SSF52540">
    <property type="entry name" value="P-loop containing nucleoside triphosphate hydrolases"/>
    <property type="match status" value="1"/>
</dbReference>
<dbReference type="Pfam" id="PF06309">
    <property type="entry name" value="Torsin"/>
    <property type="match status" value="1"/>
</dbReference>
<comment type="caution">
    <text evidence="4">The sequence shown here is derived from an EMBL/GenBank/DDBJ whole genome shotgun (WGS) entry which is preliminary data.</text>
</comment>
<dbReference type="InterPro" id="IPR027417">
    <property type="entry name" value="P-loop_NTPase"/>
</dbReference>
<keyword evidence="5" id="KW-1185">Reference proteome</keyword>
<evidence type="ECO:0008006" key="6">
    <source>
        <dbReference type="Google" id="ProtNLM"/>
    </source>
</evidence>
<dbReference type="InterPro" id="IPR010448">
    <property type="entry name" value="Torsin"/>
</dbReference>
<dbReference type="Proteomes" id="UP001363151">
    <property type="component" value="Unassembled WGS sequence"/>
</dbReference>
<evidence type="ECO:0000313" key="5">
    <source>
        <dbReference type="Proteomes" id="UP001363151"/>
    </source>
</evidence>
<feature type="compositionally biased region" description="Basic residues" evidence="2">
    <location>
        <begin position="117"/>
        <end position="137"/>
    </location>
</feature>
<accession>A0ABR1FPW3</accession>
<evidence type="ECO:0000256" key="3">
    <source>
        <dbReference type="SAM" id="SignalP"/>
    </source>
</evidence>
<evidence type="ECO:0000256" key="2">
    <source>
        <dbReference type="SAM" id="MobiDB-lite"/>
    </source>
</evidence>
<reference evidence="4 5" key="1">
    <citation type="submission" date="2024-03" db="EMBL/GenBank/DDBJ databases">
        <title>Aureococcus anophagefferens CCMP1851 and Kratosvirus quantuckense: Draft genome of a second virus-susceptible host strain in the model system.</title>
        <authorList>
            <person name="Chase E."/>
            <person name="Truchon A.R."/>
            <person name="Schepens W."/>
            <person name="Wilhelm S.W."/>
        </authorList>
    </citation>
    <scope>NUCLEOTIDE SEQUENCE [LARGE SCALE GENOMIC DNA]</scope>
    <source>
        <strain evidence="4 5">CCMP1851</strain>
    </source>
</reference>
<gene>
    <name evidence="4" type="ORF">SO694_000681101</name>
</gene>
<feature type="region of interest" description="Disordered" evidence="2">
    <location>
        <begin position="113"/>
        <end position="145"/>
    </location>
</feature>
<keyword evidence="3" id="KW-0732">Signal</keyword>
<evidence type="ECO:0000256" key="1">
    <source>
        <dbReference type="ARBA" id="ARBA00006235"/>
    </source>
</evidence>
<proteinExistence type="inferred from homology"/>
<dbReference type="Gene3D" id="3.40.50.300">
    <property type="entry name" value="P-loop containing nucleotide triphosphate hydrolases"/>
    <property type="match status" value="1"/>
</dbReference>
<sequence length="411" mass="43321">MERSARAVAWLVVVARASAYCGCSNAVPASETVATLERSFATRVAGRERLAQRILSLARSHASARAAGRSAPLRLHLTGPSGVGKSFLAELVANSFFEESALHRYAAAGAGRATAALRRRPRRRQGLRGDGRRRRGPARGGGDGRGAAEAAAAAAAAGGAAAARAAPAAAVVVLTSDLYGGPDAGDFLLEEGMGVEDAAAVVEAQGARMCAARRARVGRATSPLALPPLDGAELDAAIALYLRHDVARAVHDALRFAFAELRVLPNSSAGLGGADAPEAKVDGRVLLRCRRVARDAAAFVRRGPADWRAHGITHFRHAVLEPELEAAARALLEKSRVRVDEPVVRVPRDRGDDPRPTSSLLLRTAERRVNPNTPYERVVVDVTWDVEHLPARSFMATPASRSRACPRASSG</sequence>
<protein>
    <recommendedName>
        <fullName evidence="6">AAA+ ATPase domain-containing protein</fullName>
    </recommendedName>
</protein>